<accession>A0A5J4FY63</accession>
<dbReference type="PANTHER" id="PTHR34220">
    <property type="entry name" value="SENSOR HISTIDINE KINASE YPDA"/>
    <property type="match status" value="1"/>
</dbReference>
<feature type="domain" description="Histidine kinase/HSP90-like ATPase" evidence="3">
    <location>
        <begin position="876"/>
        <end position="976"/>
    </location>
</feature>
<dbReference type="Pfam" id="PF06580">
    <property type="entry name" value="His_kinase"/>
    <property type="match status" value="1"/>
</dbReference>
<feature type="transmembrane region" description="Helical" evidence="2">
    <location>
        <begin position="732"/>
        <end position="753"/>
    </location>
</feature>
<evidence type="ECO:0000256" key="1">
    <source>
        <dbReference type="SAM" id="Coils"/>
    </source>
</evidence>
<keyword evidence="2" id="KW-0472">Membrane</keyword>
<name>A0A5J4FY63_9FLAO</name>
<evidence type="ECO:0000259" key="3">
    <source>
        <dbReference type="Pfam" id="PF02518"/>
    </source>
</evidence>
<keyword evidence="2" id="KW-1133">Transmembrane helix</keyword>
<reference evidence="5 6" key="1">
    <citation type="submission" date="2019-08" db="EMBL/GenBank/DDBJ databases">
        <title>Ulvibacter marinistellae sp. nov., isolated from a starfish, Patiria pectinifera.</title>
        <authorList>
            <person name="Kawano K."/>
            <person name="Ushijima N."/>
            <person name="Kihara M."/>
            <person name="Itoh H."/>
        </authorList>
    </citation>
    <scope>NUCLEOTIDE SEQUENCE [LARGE SCALE GENOMIC DNA]</scope>
    <source>
        <strain evidence="5 6">KK4</strain>
    </source>
</reference>
<dbReference type="InterPro" id="IPR003594">
    <property type="entry name" value="HATPase_dom"/>
</dbReference>
<keyword evidence="5" id="KW-0808">Transferase</keyword>
<dbReference type="EMBL" id="BKCF01000001">
    <property type="protein sequence ID" value="GEQ85046.1"/>
    <property type="molecule type" value="Genomic_DNA"/>
</dbReference>
<keyword evidence="5" id="KW-0418">Kinase</keyword>
<keyword evidence="2" id="KW-0812">Transmembrane</keyword>
<keyword evidence="6" id="KW-1185">Reference proteome</keyword>
<dbReference type="Proteomes" id="UP000326994">
    <property type="component" value="Unassembled WGS sequence"/>
</dbReference>
<dbReference type="Pfam" id="PF07494">
    <property type="entry name" value="Reg_prop"/>
    <property type="match status" value="1"/>
</dbReference>
<organism evidence="5 6">
    <name type="scientific">Patiriisocius marinistellae</name>
    <dbReference type="NCBI Taxonomy" id="2494560"/>
    <lineage>
        <taxon>Bacteria</taxon>
        <taxon>Pseudomonadati</taxon>
        <taxon>Bacteroidota</taxon>
        <taxon>Flavobacteriia</taxon>
        <taxon>Flavobacteriales</taxon>
        <taxon>Flavobacteriaceae</taxon>
        <taxon>Patiriisocius</taxon>
    </lineage>
</organism>
<sequence length="979" mass="111059">MRPYTLADGLPQSQVYDVVQDSVGYLWLGTQGGGLARFDGEDFKIFNENDGLTSNYIQSLLVVKDSLFIGTKKGVSILVNETITSFKGPQVHCIFNDGEQTYFGTNTGIYQLKKDATLSQLTLSKTLNDGKINDFLFDGKNYWIASKEGLFRTEFLYKRSPISQVQFGDFTSLALYKKTLFAASFNEGISLINISEEKIETIKKPQRINDIAIIENQLWVSTDNDGLTAINIETLQFEKKLGKANGLSVSHIRKSFEDRNGVIWIATSGGGFYKYFPNQFTHFDKDTGLNGNRVYATHAVENALWFSVAERGLSVIDSLGIKNIESIQGFENVKIKTLASDNFGNIWAGSDGKGLLYRETIKEQNIVVSGADISDIKVDTLVTVKTVNHLINESNGFPSNWIRQIYVESNNIWVATYADGIVKFKYNNIDETLTILNVFGKEEGIEDLLIVDLKPDNQSRIWYSTQKGHLGYIEENTVTHLGDVLNSNTSINSLLFNEDTLFLGTAGNGIWASTGFDYSKFQKLKGAKNITSQNSFQLIFDAQGNLWTGSERGIDNIIINNENEIVDVFHYGRNDGFLGIETCLNAATRDAQNNLWFGAIYGLTKYNTNQTTNQNNLKPVLRFEDIKVDYSSINTLGKWEYQNNSLQLKPEQNQISFSYRTVDLDHPKAIQYRYKLDNTEWSPWHKNNEQNLLGLAYGSHIFTAQSRDFRWQESNPISFTFTIDSPLYAKAWFQWLLIGLLLLLIFFVGYWYLKRIKRKNAAETNRLQLENHLLSLEQKALRLQMNPHFIFNVLNGIKAMGSTDMLKMNNTINSFATLLRGILNNSRKETINLETEIKTLKNYIDVELLMSQKPFIYSIDFFSEISAEEILIPPMLIQPFVENAIRHGISKQTQEGILKITFKTQDDFLHCSITDNGPGIFESQKNKKATDHQSVALDVTKERIASLSKRDTLQLKELENNGKIIGTEITFSIPLETDF</sequence>
<dbReference type="Pfam" id="PF02518">
    <property type="entry name" value="HATPase_c"/>
    <property type="match status" value="1"/>
</dbReference>
<dbReference type="InterPro" id="IPR011047">
    <property type="entry name" value="Quinoprotein_ADH-like_sf"/>
</dbReference>
<dbReference type="InterPro" id="IPR036890">
    <property type="entry name" value="HATPase_C_sf"/>
</dbReference>
<dbReference type="InterPro" id="IPR011110">
    <property type="entry name" value="Reg_prop"/>
</dbReference>
<dbReference type="InterPro" id="IPR050640">
    <property type="entry name" value="Bact_2-comp_sensor_kinase"/>
</dbReference>
<dbReference type="InterPro" id="IPR013783">
    <property type="entry name" value="Ig-like_fold"/>
</dbReference>
<dbReference type="SUPFAM" id="SSF50998">
    <property type="entry name" value="Quinoprotein alcohol dehydrogenase-like"/>
    <property type="match status" value="1"/>
</dbReference>
<dbReference type="InterPro" id="IPR015943">
    <property type="entry name" value="WD40/YVTN_repeat-like_dom_sf"/>
</dbReference>
<dbReference type="GO" id="GO:0000155">
    <property type="term" value="F:phosphorelay sensor kinase activity"/>
    <property type="evidence" value="ECO:0007669"/>
    <property type="project" value="InterPro"/>
</dbReference>
<dbReference type="Gene3D" id="2.60.40.10">
    <property type="entry name" value="Immunoglobulins"/>
    <property type="match status" value="1"/>
</dbReference>
<feature type="domain" description="Signal transduction histidine kinase internal region" evidence="4">
    <location>
        <begin position="777"/>
        <end position="848"/>
    </location>
</feature>
<protein>
    <submittedName>
        <fullName evidence="5">Histidine kinase</fullName>
    </submittedName>
</protein>
<dbReference type="Gene3D" id="3.30.565.10">
    <property type="entry name" value="Histidine kinase-like ATPase, C-terminal domain"/>
    <property type="match status" value="1"/>
</dbReference>
<evidence type="ECO:0000256" key="2">
    <source>
        <dbReference type="SAM" id="Phobius"/>
    </source>
</evidence>
<feature type="coiled-coil region" evidence="1">
    <location>
        <begin position="759"/>
        <end position="786"/>
    </location>
</feature>
<dbReference type="AlphaFoldDB" id="A0A5J4FY63"/>
<dbReference type="Gene3D" id="2.130.10.10">
    <property type="entry name" value="YVTN repeat-like/Quinoprotein amine dehydrogenase"/>
    <property type="match status" value="3"/>
</dbReference>
<evidence type="ECO:0000313" key="5">
    <source>
        <dbReference type="EMBL" id="GEQ85046.1"/>
    </source>
</evidence>
<dbReference type="SUPFAM" id="SSF55874">
    <property type="entry name" value="ATPase domain of HSP90 chaperone/DNA topoisomerase II/histidine kinase"/>
    <property type="match status" value="1"/>
</dbReference>
<gene>
    <name evidence="5" type="ORF">ULMS_05540</name>
</gene>
<dbReference type="PANTHER" id="PTHR34220:SF7">
    <property type="entry name" value="SENSOR HISTIDINE KINASE YPDA"/>
    <property type="match status" value="1"/>
</dbReference>
<evidence type="ECO:0000313" key="6">
    <source>
        <dbReference type="Proteomes" id="UP000326994"/>
    </source>
</evidence>
<dbReference type="GO" id="GO:0016020">
    <property type="term" value="C:membrane"/>
    <property type="evidence" value="ECO:0007669"/>
    <property type="project" value="InterPro"/>
</dbReference>
<evidence type="ECO:0000259" key="4">
    <source>
        <dbReference type="Pfam" id="PF06580"/>
    </source>
</evidence>
<dbReference type="InterPro" id="IPR010559">
    <property type="entry name" value="Sig_transdc_His_kin_internal"/>
</dbReference>
<keyword evidence="1" id="KW-0175">Coiled coil</keyword>
<proteinExistence type="predicted"/>
<comment type="caution">
    <text evidence="5">The sequence shown here is derived from an EMBL/GenBank/DDBJ whole genome shotgun (WGS) entry which is preliminary data.</text>
</comment>